<accession>A0A3M7MAI1</accession>
<name>A0A3M7MAI1_9PLEO</name>
<dbReference type="Proteomes" id="UP000265663">
    <property type="component" value="Unassembled WGS sequence"/>
</dbReference>
<organism evidence="1 2">
    <name type="scientific">Pyrenophora seminiperda CCB06</name>
    <dbReference type="NCBI Taxonomy" id="1302712"/>
    <lineage>
        <taxon>Eukaryota</taxon>
        <taxon>Fungi</taxon>
        <taxon>Dikarya</taxon>
        <taxon>Ascomycota</taxon>
        <taxon>Pezizomycotina</taxon>
        <taxon>Dothideomycetes</taxon>
        <taxon>Pleosporomycetidae</taxon>
        <taxon>Pleosporales</taxon>
        <taxon>Pleosporineae</taxon>
        <taxon>Pleosporaceae</taxon>
        <taxon>Pyrenophora</taxon>
    </lineage>
</organism>
<proteinExistence type="predicted"/>
<gene>
    <name evidence="1" type="ORF">GMOD_00005927</name>
</gene>
<protein>
    <submittedName>
        <fullName evidence="1">Uncharacterized protein</fullName>
    </submittedName>
</protein>
<sequence>MSFSVEPSRYRKAVKDNQAKMVAMNNFDCAVFSRMPGIGTDDLGACSVVLIVSSQAAIIGHIPPLPTRTHDPHAGDSYVNFFMDRLIAYYRQCQSVLTPPDSLVVCAVYKGVVALQDQQRIMVTKLREAGIPVNNLPTYTVPMDSQHRDRGTIYVDARGAEVEVYVEDVMIKSIPITSPFSGGAEKSHWHGQHHIMTRIPALVCINWCLACRTAYRTRYSRLRNRAGIGNTTFRPGMRLMYGSIMLGLQDHTYRIS</sequence>
<dbReference type="AlphaFoldDB" id="A0A3M7MAI1"/>
<reference evidence="1 2" key="1">
    <citation type="journal article" date="2014" name="PLoS ONE">
        <title>De novo Genome Assembly of the Fungal Plant Pathogen Pyrenophora semeniperda.</title>
        <authorList>
            <person name="Soliai M.M."/>
            <person name="Meyer S.E."/>
            <person name="Udall J.A."/>
            <person name="Elzinga D.E."/>
            <person name="Hermansen R.A."/>
            <person name="Bodily P.M."/>
            <person name="Hart A.A."/>
            <person name="Coleman C.E."/>
        </authorList>
    </citation>
    <scope>NUCLEOTIDE SEQUENCE [LARGE SCALE GENOMIC DNA]</scope>
    <source>
        <strain evidence="1 2">CCB06</strain>
        <tissue evidence="1">Mycelium</tissue>
    </source>
</reference>
<dbReference type="OrthoDB" id="5368615at2759"/>
<evidence type="ECO:0000313" key="1">
    <source>
        <dbReference type="EMBL" id="RMZ71379.1"/>
    </source>
</evidence>
<dbReference type="EMBL" id="KE747826">
    <property type="protein sequence ID" value="RMZ71379.1"/>
    <property type="molecule type" value="Genomic_DNA"/>
</dbReference>
<evidence type="ECO:0000313" key="2">
    <source>
        <dbReference type="Proteomes" id="UP000265663"/>
    </source>
</evidence>
<keyword evidence="2" id="KW-1185">Reference proteome</keyword>